<accession>A0A1H0S9J5</accession>
<dbReference type="Proteomes" id="UP000198795">
    <property type="component" value="Unassembled WGS sequence"/>
</dbReference>
<comment type="caution">
    <text evidence="1">The sequence shown here is derived from an EMBL/GenBank/DDBJ whole genome shotgun (WGS) entry which is preliminary data.</text>
</comment>
<organism evidence="1 2">
    <name type="scientific">Filomicrobium insigne</name>
    <dbReference type="NCBI Taxonomy" id="418854"/>
    <lineage>
        <taxon>Bacteria</taxon>
        <taxon>Pseudomonadati</taxon>
        <taxon>Pseudomonadota</taxon>
        <taxon>Alphaproteobacteria</taxon>
        <taxon>Hyphomicrobiales</taxon>
        <taxon>Hyphomicrobiaceae</taxon>
        <taxon>Filomicrobium</taxon>
    </lineage>
</organism>
<sequence>MHPYPSIESTWVASAKTLFQATVQGFAGDVIWQVRNGAVEMHHNCISAYQRVRSDNLIRHLLLRKTQQIH</sequence>
<keyword evidence="2" id="KW-1185">Reference proteome</keyword>
<protein>
    <submittedName>
        <fullName evidence="1">Uncharacterized protein</fullName>
    </submittedName>
</protein>
<evidence type="ECO:0000313" key="2">
    <source>
        <dbReference type="Proteomes" id="UP000198795"/>
    </source>
</evidence>
<gene>
    <name evidence="1" type="ORF">SAMN04488061_2794</name>
</gene>
<reference evidence="1 2" key="1">
    <citation type="submission" date="2016-10" db="EMBL/GenBank/DDBJ databases">
        <authorList>
            <person name="Varghese N."/>
            <person name="Submissions S."/>
        </authorList>
    </citation>
    <scope>NUCLEOTIDE SEQUENCE [LARGE SCALE GENOMIC DNA]</scope>
    <source>
        <strain evidence="1 2">CGMCC 1.6497</strain>
    </source>
</reference>
<proteinExistence type="predicted"/>
<name>A0A1H0S9J5_9HYPH</name>
<evidence type="ECO:0000313" key="1">
    <source>
        <dbReference type="EMBL" id="SDP38424.1"/>
    </source>
</evidence>
<dbReference type="EMBL" id="FNJC01000004">
    <property type="protein sequence ID" value="SDP38424.1"/>
    <property type="molecule type" value="Genomic_DNA"/>
</dbReference>